<evidence type="ECO:0000259" key="1">
    <source>
        <dbReference type="Pfam" id="PF07398"/>
    </source>
</evidence>
<dbReference type="InterPro" id="IPR024344">
    <property type="entry name" value="MDMPI_metal-binding"/>
</dbReference>
<feature type="domain" description="Mycothiol-dependent maleylpyruvate isomerase metal-binding" evidence="2">
    <location>
        <begin position="12"/>
        <end position="140"/>
    </location>
</feature>
<accession>A0AB39MRY5</accession>
<dbReference type="SUPFAM" id="SSF109854">
    <property type="entry name" value="DinB/YfiT-like putative metalloenzymes"/>
    <property type="match status" value="1"/>
</dbReference>
<dbReference type="AlphaFoldDB" id="A0AB39MRY5"/>
<dbReference type="InterPro" id="IPR034660">
    <property type="entry name" value="DinB/YfiT-like"/>
</dbReference>
<dbReference type="InterPro" id="IPR010872">
    <property type="entry name" value="MDMPI_C-term_domain"/>
</dbReference>
<organism evidence="3">
    <name type="scientific">Streptomyces sp. R11</name>
    <dbReference type="NCBI Taxonomy" id="3238625"/>
    <lineage>
        <taxon>Bacteria</taxon>
        <taxon>Bacillati</taxon>
        <taxon>Actinomycetota</taxon>
        <taxon>Actinomycetes</taxon>
        <taxon>Kitasatosporales</taxon>
        <taxon>Streptomycetaceae</taxon>
        <taxon>Streptomyces</taxon>
    </lineage>
</organism>
<dbReference type="PANTHER" id="PTHR40758">
    <property type="entry name" value="CONSERVED PROTEIN"/>
    <property type="match status" value="1"/>
</dbReference>
<dbReference type="NCBIfam" id="TIGR03083">
    <property type="entry name" value="maleylpyruvate isomerase family mycothiol-dependent enzyme"/>
    <property type="match status" value="1"/>
</dbReference>
<name>A0AB39MRY5_9ACTN</name>
<dbReference type="GO" id="GO:0046872">
    <property type="term" value="F:metal ion binding"/>
    <property type="evidence" value="ECO:0007669"/>
    <property type="project" value="InterPro"/>
</dbReference>
<reference evidence="3" key="1">
    <citation type="submission" date="2024-07" db="EMBL/GenBank/DDBJ databases">
        <authorList>
            <person name="Yu S.T."/>
        </authorList>
    </citation>
    <scope>NUCLEOTIDE SEQUENCE</scope>
    <source>
        <strain evidence="3">R11</strain>
    </source>
</reference>
<dbReference type="Pfam" id="PF11716">
    <property type="entry name" value="MDMPI_N"/>
    <property type="match status" value="1"/>
</dbReference>
<dbReference type="InterPro" id="IPR017517">
    <property type="entry name" value="Maleyloyr_isom"/>
</dbReference>
<sequence length="265" mass="29185">MTSLPFDRYCDAIVSQTEQLTAHVRGADMTAPVLSCPGWNLGQLLRHVGGDHRWAEEIVRTRATGPIPDDGVNDVTSYTHEHEDFLLPWLTEGAARFSATLRAVGPEAHAWNPSDERSGPVAFWARRMTYETALHRADAALATGAEFALDGDLAVDAVQEWLEFSTFPEAFEPGPDLPDLLGPDRRLHFDATDAGEWLVDLTGEHPVWRPGPGDAPTTATARGPVTDLLLYFYRRPTAAVETKGDTALLDLWRTRAGFWLEAPGE</sequence>
<protein>
    <submittedName>
        <fullName evidence="3">Maleylpyruvate isomerase family mycothiol-dependent enzyme</fullName>
    </submittedName>
</protein>
<dbReference type="PANTHER" id="PTHR40758:SF1">
    <property type="entry name" value="CONSERVED PROTEIN"/>
    <property type="match status" value="1"/>
</dbReference>
<gene>
    <name evidence="3" type="ORF">AB5J55_02060</name>
</gene>
<dbReference type="Pfam" id="PF07398">
    <property type="entry name" value="MDMPI_C"/>
    <property type="match status" value="1"/>
</dbReference>
<keyword evidence="3" id="KW-0413">Isomerase</keyword>
<dbReference type="GO" id="GO:0005886">
    <property type="term" value="C:plasma membrane"/>
    <property type="evidence" value="ECO:0007669"/>
    <property type="project" value="TreeGrafter"/>
</dbReference>
<evidence type="ECO:0000259" key="2">
    <source>
        <dbReference type="Pfam" id="PF11716"/>
    </source>
</evidence>
<dbReference type="RefSeq" id="WP_369268967.1">
    <property type="nucleotide sequence ID" value="NZ_CP163432.1"/>
</dbReference>
<proteinExistence type="predicted"/>
<evidence type="ECO:0000313" key="3">
    <source>
        <dbReference type="EMBL" id="XDQ08510.1"/>
    </source>
</evidence>
<feature type="domain" description="MDMPI C-terminal" evidence="1">
    <location>
        <begin position="152"/>
        <end position="250"/>
    </location>
</feature>
<dbReference type="GO" id="GO:0016853">
    <property type="term" value="F:isomerase activity"/>
    <property type="evidence" value="ECO:0007669"/>
    <property type="project" value="UniProtKB-KW"/>
</dbReference>
<dbReference type="EMBL" id="CP163432">
    <property type="protein sequence ID" value="XDQ08510.1"/>
    <property type="molecule type" value="Genomic_DNA"/>
</dbReference>